<evidence type="ECO:0008006" key="3">
    <source>
        <dbReference type="Google" id="ProtNLM"/>
    </source>
</evidence>
<dbReference type="SUPFAM" id="SSF48498">
    <property type="entry name" value="Tetracyclin repressor-like, C-terminal domain"/>
    <property type="match status" value="1"/>
</dbReference>
<accession>A0ABW5GHD6</accession>
<dbReference type="Proteomes" id="UP001597419">
    <property type="component" value="Unassembled WGS sequence"/>
</dbReference>
<reference evidence="2" key="1">
    <citation type="journal article" date="2019" name="Int. J. Syst. Evol. Microbiol.">
        <title>The Global Catalogue of Microorganisms (GCM) 10K type strain sequencing project: providing services to taxonomists for standard genome sequencing and annotation.</title>
        <authorList>
            <consortium name="The Broad Institute Genomics Platform"/>
            <consortium name="The Broad Institute Genome Sequencing Center for Infectious Disease"/>
            <person name="Wu L."/>
            <person name="Ma J."/>
        </authorList>
    </citation>
    <scope>NUCLEOTIDE SEQUENCE [LARGE SCALE GENOMIC DNA]</scope>
    <source>
        <strain evidence="2">CGMCC 4.7643</strain>
    </source>
</reference>
<proteinExistence type="predicted"/>
<organism evidence="1 2">
    <name type="scientific">Amycolatopsis samaneae</name>
    <dbReference type="NCBI Taxonomy" id="664691"/>
    <lineage>
        <taxon>Bacteria</taxon>
        <taxon>Bacillati</taxon>
        <taxon>Actinomycetota</taxon>
        <taxon>Actinomycetes</taxon>
        <taxon>Pseudonocardiales</taxon>
        <taxon>Pseudonocardiaceae</taxon>
        <taxon>Amycolatopsis</taxon>
    </lineage>
</organism>
<name>A0ABW5GHD6_9PSEU</name>
<sequence>MRRRTEAVRSRLANHPLTRAYLEAGVRLLDREFFAEETPAEGFTRPLSTLTRENVIAEVANGPAELPRHGTPGSFRDRWAYFPDYLSDLARYTLRIQRWSPHHLSDQATPALSDGDFVAAIEEIAYRDMASIAGGAATALRFRFLLTALTGQDEQLREAMTTVYRDITTRWAAMCESVLEARGLRLRPGVTFEDLTVLLTALAEGLALRVSGDPEARILDHDNRRSVLGVAAMAMFAGCVDPGDGRALTEVVAELAERDHRPAH</sequence>
<dbReference type="InterPro" id="IPR036271">
    <property type="entry name" value="Tet_transcr_reg_TetR-rel_C_sf"/>
</dbReference>
<keyword evidence="2" id="KW-1185">Reference proteome</keyword>
<evidence type="ECO:0000313" key="1">
    <source>
        <dbReference type="EMBL" id="MFD2460164.1"/>
    </source>
</evidence>
<protein>
    <recommendedName>
        <fullName evidence="3">TetR family transcriptional regulator</fullName>
    </recommendedName>
</protein>
<dbReference type="RefSeq" id="WP_345398393.1">
    <property type="nucleotide sequence ID" value="NZ_BAABHG010000009.1"/>
</dbReference>
<gene>
    <name evidence="1" type="ORF">ACFSYJ_16245</name>
</gene>
<comment type="caution">
    <text evidence="1">The sequence shown here is derived from an EMBL/GenBank/DDBJ whole genome shotgun (WGS) entry which is preliminary data.</text>
</comment>
<evidence type="ECO:0000313" key="2">
    <source>
        <dbReference type="Proteomes" id="UP001597419"/>
    </source>
</evidence>
<dbReference type="EMBL" id="JBHUKU010000008">
    <property type="protein sequence ID" value="MFD2460164.1"/>
    <property type="molecule type" value="Genomic_DNA"/>
</dbReference>